<keyword evidence="10 15" id="KW-0234">DNA repair</keyword>
<gene>
    <name evidence="15 18" type="primary">mutM</name>
    <name evidence="15" type="synonym">fpg</name>
    <name evidence="18" type="ORF">SCD92_09290</name>
</gene>
<dbReference type="GO" id="GO:0008534">
    <property type="term" value="F:oxidized purine nucleobase lesion DNA N-glycosylase activity"/>
    <property type="evidence" value="ECO:0007669"/>
    <property type="project" value="UniProtKB-EC"/>
</dbReference>
<evidence type="ECO:0000256" key="8">
    <source>
        <dbReference type="ARBA" id="ARBA00022833"/>
    </source>
</evidence>
<keyword evidence="11 15" id="KW-0456">Lyase</keyword>
<evidence type="ECO:0000256" key="4">
    <source>
        <dbReference type="ARBA" id="ARBA00022723"/>
    </source>
</evidence>
<dbReference type="EMBL" id="JAXAFO010000013">
    <property type="protein sequence ID" value="MDX6849554.1"/>
    <property type="molecule type" value="Genomic_DNA"/>
</dbReference>
<evidence type="ECO:0000256" key="6">
    <source>
        <dbReference type="ARBA" id="ARBA00022771"/>
    </source>
</evidence>
<feature type="binding site" evidence="15">
    <location>
        <position position="151"/>
    </location>
    <ligand>
        <name>DNA</name>
        <dbReference type="ChEBI" id="CHEBI:16991"/>
    </ligand>
</feature>
<evidence type="ECO:0000256" key="5">
    <source>
        <dbReference type="ARBA" id="ARBA00022763"/>
    </source>
</evidence>
<evidence type="ECO:0000256" key="14">
    <source>
        <dbReference type="ARBA" id="ARBA00044632"/>
    </source>
</evidence>
<keyword evidence="6 15" id="KW-0863">Zinc-finger</keyword>
<dbReference type="InterPro" id="IPR010663">
    <property type="entry name" value="Znf_FPG/IleRS"/>
</dbReference>
<dbReference type="Pfam" id="PF06831">
    <property type="entry name" value="H2TH"/>
    <property type="match status" value="1"/>
</dbReference>
<evidence type="ECO:0000313" key="18">
    <source>
        <dbReference type="EMBL" id="MDX6849554.1"/>
    </source>
</evidence>
<evidence type="ECO:0000256" key="1">
    <source>
        <dbReference type="ARBA" id="ARBA00001668"/>
    </source>
</evidence>
<name>A0ABU4RXD6_9GAMM</name>
<evidence type="ECO:0000256" key="9">
    <source>
        <dbReference type="ARBA" id="ARBA00023125"/>
    </source>
</evidence>
<feature type="active site" description="Schiff-base intermediate with DNA" evidence="15">
    <location>
        <position position="2"/>
    </location>
</feature>
<proteinExistence type="inferred from homology"/>
<dbReference type="InterPro" id="IPR015886">
    <property type="entry name" value="H2TH_FPG"/>
</dbReference>
<dbReference type="Gene3D" id="3.20.190.10">
    <property type="entry name" value="MutM-like, N-terminal"/>
    <property type="match status" value="1"/>
</dbReference>
<feature type="domain" description="FPG-type" evidence="16">
    <location>
        <begin position="236"/>
        <end position="270"/>
    </location>
</feature>
<keyword evidence="7 15" id="KW-0378">Hydrolase</keyword>
<dbReference type="InterPro" id="IPR015887">
    <property type="entry name" value="DNA_glyclase_Znf_dom_DNA_BS"/>
</dbReference>
<evidence type="ECO:0000256" key="3">
    <source>
        <dbReference type="ARBA" id="ARBA00011245"/>
    </source>
</evidence>
<evidence type="ECO:0000313" key="19">
    <source>
        <dbReference type="Proteomes" id="UP001273505"/>
    </source>
</evidence>
<evidence type="ECO:0000256" key="12">
    <source>
        <dbReference type="ARBA" id="ARBA00023268"/>
    </source>
</evidence>
<dbReference type="Pfam" id="PF06827">
    <property type="entry name" value="zf-FPG_IleRS"/>
    <property type="match status" value="1"/>
</dbReference>
<dbReference type="Pfam" id="PF01149">
    <property type="entry name" value="Fapy_DNA_glyco"/>
    <property type="match status" value="1"/>
</dbReference>
<protein>
    <recommendedName>
        <fullName evidence="15">Formamidopyrimidine-DNA glycosylase</fullName>
        <shortName evidence="15">Fapy-DNA glycosylase</shortName>
        <ecNumber evidence="15">3.2.2.23</ecNumber>
    </recommendedName>
    <alternativeName>
        <fullName evidence="15">DNA-(apurinic or apyrimidinic site) lyase MutM</fullName>
        <shortName evidence="15">AP lyase MutM</shortName>
        <ecNumber evidence="15">4.2.99.18</ecNumber>
    </alternativeName>
</protein>
<keyword evidence="8 15" id="KW-0862">Zinc</keyword>
<dbReference type="PANTHER" id="PTHR22993">
    <property type="entry name" value="FORMAMIDOPYRIMIDINE-DNA GLYCOSYLASE"/>
    <property type="match status" value="1"/>
</dbReference>
<dbReference type="InterPro" id="IPR035937">
    <property type="entry name" value="FPG_N"/>
</dbReference>
<evidence type="ECO:0000256" key="11">
    <source>
        <dbReference type="ARBA" id="ARBA00023239"/>
    </source>
</evidence>
<dbReference type="SUPFAM" id="SSF81624">
    <property type="entry name" value="N-terminal domain of MutM-like DNA repair proteins"/>
    <property type="match status" value="1"/>
</dbReference>
<accession>A0ABU4RXD6</accession>
<evidence type="ECO:0000256" key="2">
    <source>
        <dbReference type="ARBA" id="ARBA00009409"/>
    </source>
</evidence>
<dbReference type="InterPro" id="IPR010979">
    <property type="entry name" value="Ribosomal_uS13-like_H2TH"/>
</dbReference>
<organism evidence="18 19">
    <name type="scientific">Gilvimarinus gilvus</name>
    <dbReference type="NCBI Taxonomy" id="3058038"/>
    <lineage>
        <taxon>Bacteria</taxon>
        <taxon>Pseudomonadati</taxon>
        <taxon>Pseudomonadota</taxon>
        <taxon>Gammaproteobacteria</taxon>
        <taxon>Cellvibrionales</taxon>
        <taxon>Cellvibrionaceae</taxon>
        <taxon>Gilvimarinus</taxon>
    </lineage>
</organism>
<reference evidence="18 19" key="1">
    <citation type="submission" date="2023-11" db="EMBL/GenBank/DDBJ databases">
        <title>Gilvimarinus fulvus sp. nov., isolated from the surface of Kelp.</title>
        <authorList>
            <person name="Sun Y.Y."/>
            <person name="Gong Y."/>
            <person name="Du Z.J."/>
        </authorList>
    </citation>
    <scope>NUCLEOTIDE SEQUENCE [LARGE SCALE GENOMIC DNA]</scope>
    <source>
        <strain evidence="18 19">SDUM040013</strain>
    </source>
</reference>
<comment type="function">
    <text evidence="15">Involved in base excision repair of DNA damaged by oxidation or by mutagenic agents. Acts as DNA glycosylase that recognizes and removes damaged bases. Has a preference for oxidized purines, such as 7,8-dihydro-8-oxoguanine (8-oxoG). Has AP (apurinic/apyrimidinic) lyase activity and introduces nicks in the DNA strand. Cleaves the DNA backbone by beta-delta elimination to generate a single-strand break at the site of the removed base with both 3'- and 5'-phosphates.</text>
</comment>
<feature type="active site" description="Proton donor; for delta-elimination activity" evidence="15">
    <location>
        <position position="260"/>
    </location>
</feature>
<keyword evidence="12 15" id="KW-0511">Multifunctional enzyme</keyword>
<keyword evidence="13 15" id="KW-0326">Glycosidase</keyword>
<feature type="active site" description="Proton donor; for beta-elimination activity" evidence="15">
    <location>
        <position position="58"/>
    </location>
</feature>
<dbReference type="PROSITE" id="PS51068">
    <property type="entry name" value="FPG_CAT"/>
    <property type="match status" value="1"/>
</dbReference>
<dbReference type="EC" id="4.2.99.18" evidence="15"/>
<keyword evidence="4 15" id="KW-0479">Metal-binding</keyword>
<comment type="subunit">
    <text evidence="3 15">Monomer.</text>
</comment>
<dbReference type="NCBIfam" id="NF002211">
    <property type="entry name" value="PRK01103.1"/>
    <property type="match status" value="1"/>
</dbReference>
<dbReference type="PROSITE" id="PS01242">
    <property type="entry name" value="ZF_FPG_1"/>
    <property type="match status" value="1"/>
</dbReference>
<dbReference type="GO" id="GO:0140078">
    <property type="term" value="F:class I DNA-(apurinic or apyrimidinic site) endonuclease activity"/>
    <property type="evidence" value="ECO:0007669"/>
    <property type="project" value="UniProtKB-EC"/>
</dbReference>
<dbReference type="InterPro" id="IPR000214">
    <property type="entry name" value="Znf_DNA_glyclase/AP_lyase"/>
</dbReference>
<dbReference type="PANTHER" id="PTHR22993:SF9">
    <property type="entry name" value="FORMAMIDOPYRIMIDINE-DNA GLYCOSYLASE"/>
    <property type="match status" value="1"/>
</dbReference>
<evidence type="ECO:0000256" key="7">
    <source>
        <dbReference type="ARBA" id="ARBA00022801"/>
    </source>
</evidence>
<dbReference type="SUPFAM" id="SSF57716">
    <property type="entry name" value="Glucocorticoid receptor-like (DNA-binding domain)"/>
    <property type="match status" value="1"/>
</dbReference>
<evidence type="ECO:0000259" key="16">
    <source>
        <dbReference type="PROSITE" id="PS51066"/>
    </source>
</evidence>
<feature type="domain" description="Formamidopyrimidine-DNA glycosylase catalytic" evidence="17">
    <location>
        <begin position="2"/>
        <end position="112"/>
    </location>
</feature>
<feature type="active site" description="Proton donor" evidence="15">
    <location>
        <position position="3"/>
    </location>
</feature>
<dbReference type="EC" id="3.2.2.23" evidence="15"/>
<dbReference type="PROSITE" id="PS51066">
    <property type="entry name" value="ZF_FPG_2"/>
    <property type="match status" value="1"/>
</dbReference>
<dbReference type="SUPFAM" id="SSF46946">
    <property type="entry name" value="S13-like H2TH domain"/>
    <property type="match status" value="1"/>
</dbReference>
<dbReference type="Proteomes" id="UP001273505">
    <property type="component" value="Unassembled WGS sequence"/>
</dbReference>
<comment type="catalytic activity">
    <reaction evidence="14 15">
        <text>2'-deoxyribonucleotide-(2'-deoxyribose 5'-phosphate)-2'-deoxyribonucleotide-DNA = a 3'-end 2'-deoxyribonucleotide-(2,3-dehydro-2,3-deoxyribose 5'-phosphate)-DNA + a 5'-end 5'-phospho-2'-deoxyribonucleoside-DNA + H(+)</text>
        <dbReference type="Rhea" id="RHEA:66592"/>
        <dbReference type="Rhea" id="RHEA-COMP:13180"/>
        <dbReference type="Rhea" id="RHEA-COMP:16897"/>
        <dbReference type="Rhea" id="RHEA-COMP:17067"/>
        <dbReference type="ChEBI" id="CHEBI:15378"/>
        <dbReference type="ChEBI" id="CHEBI:136412"/>
        <dbReference type="ChEBI" id="CHEBI:157695"/>
        <dbReference type="ChEBI" id="CHEBI:167181"/>
        <dbReference type="EC" id="4.2.99.18"/>
    </reaction>
</comment>
<keyword evidence="5 15" id="KW-0227">DNA damage</keyword>
<dbReference type="CDD" id="cd08966">
    <property type="entry name" value="EcFpg-like_N"/>
    <property type="match status" value="1"/>
</dbReference>
<sequence length="270" mass="30035">MPELPEVETTRRGIEPHITGKRVRSVTVRQPQLRWLVPANLPELLAGKAVRAVDRRGKYLLLKFSSGTVLIHLGMSGSLRIVPVGTEPQLHDHVDFVFAGNILRYHDPRRFGSILWQSGEVLKHKLLANLGPEPLTEAFSGELLFKLSRKRSIPVKTFVMDSHMVVGVGNIYANEALFMAGIKPIRKAASLTRKQCEELVGRIKFVLARSIEQGGTTLKDFVGGDGKPGYFKQQLTVYGRGGEPCVTCHKPLKEIKLGQRATVYCTRCQS</sequence>
<dbReference type="Gene3D" id="1.10.8.50">
    <property type="match status" value="1"/>
</dbReference>
<feature type="binding site" evidence="15">
    <location>
        <position position="109"/>
    </location>
    <ligand>
        <name>DNA</name>
        <dbReference type="ChEBI" id="CHEBI:16991"/>
    </ligand>
</feature>
<dbReference type="SMART" id="SM00898">
    <property type="entry name" value="Fapy_DNA_glyco"/>
    <property type="match status" value="1"/>
</dbReference>
<comment type="similarity">
    <text evidence="2 15">Belongs to the FPG family.</text>
</comment>
<comment type="catalytic activity">
    <reaction evidence="1 15">
        <text>Hydrolysis of DNA containing ring-opened 7-methylguanine residues, releasing 2,6-diamino-4-hydroxy-5-(N-methyl)formamidopyrimidine.</text>
        <dbReference type="EC" id="3.2.2.23"/>
    </reaction>
</comment>
<dbReference type="RefSeq" id="WP_302724812.1">
    <property type="nucleotide sequence ID" value="NZ_JAULRU010000823.1"/>
</dbReference>
<evidence type="ECO:0000259" key="17">
    <source>
        <dbReference type="PROSITE" id="PS51068"/>
    </source>
</evidence>
<dbReference type="NCBIfam" id="TIGR00577">
    <property type="entry name" value="fpg"/>
    <property type="match status" value="1"/>
</dbReference>
<comment type="caution">
    <text evidence="18">The sequence shown here is derived from an EMBL/GenBank/DDBJ whole genome shotgun (WGS) entry which is preliminary data.</text>
</comment>
<comment type="cofactor">
    <cofactor evidence="15">
        <name>Zn(2+)</name>
        <dbReference type="ChEBI" id="CHEBI:29105"/>
    </cofactor>
    <text evidence="15">Binds 1 zinc ion per subunit.</text>
</comment>
<evidence type="ECO:0000256" key="15">
    <source>
        <dbReference type="HAMAP-Rule" id="MF_00103"/>
    </source>
</evidence>
<keyword evidence="19" id="KW-1185">Reference proteome</keyword>
<dbReference type="HAMAP" id="MF_00103">
    <property type="entry name" value="Fapy_DNA_glycosyl"/>
    <property type="match status" value="1"/>
</dbReference>
<dbReference type="InterPro" id="IPR012319">
    <property type="entry name" value="FPG_cat"/>
</dbReference>
<evidence type="ECO:0000256" key="10">
    <source>
        <dbReference type="ARBA" id="ARBA00023204"/>
    </source>
</evidence>
<feature type="binding site" evidence="15">
    <location>
        <position position="91"/>
    </location>
    <ligand>
        <name>DNA</name>
        <dbReference type="ChEBI" id="CHEBI:16991"/>
    </ligand>
</feature>
<dbReference type="InterPro" id="IPR020629">
    <property type="entry name" value="FPG_Glyclase"/>
</dbReference>
<keyword evidence="9 15" id="KW-0238">DNA-binding</keyword>
<dbReference type="SMART" id="SM01232">
    <property type="entry name" value="H2TH"/>
    <property type="match status" value="1"/>
</dbReference>
<evidence type="ECO:0000256" key="13">
    <source>
        <dbReference type="ARBA" id="ARBA00023295"/>
    </source>
</evidence>